<dbReference type="Proteomes" id="UP000887576">
    <property type="component" value="Unplaced"/>
</dbReference>
<proteinExistence type="predicted"/>
<evidence type="ECO:0000313" key="1">
    <source>
        <dbReference type="Proteomes" id="UP000887576"/>
    </source>
</evidence>
<name>A0AC34QQ10_9BILA</name>
<sequence>MEYMDQTGETESGEASTSKMSDEEVKKICFETIQNLLNDPLTDATARTLSPFIDGETCPEPGLPRLLIPLRSVFSNPDVLERAARHLSVVDEEQLQYLLAVMSVSRDMDSLVETFIKDTKCQNAEALRSFVNYLCSLVNETVPSRFRIDNMLALTDEDLGKAEAKLPAFEGVYNDDDWLKMSQKNVRGGLNRVFDSSNITLSNVLQEYSNHYREKQVRDVYECTKNSEKFKLSDSKYHRASEIADVPDYSRMYQILSCLVGCRMFRFELSGTETAIIEDIFQEMEEVIALNFDNLARQMPILKAQVDGSELTPKMKFSKDEVYDIESNTFQLPPEFKNIYEFEKMRRKAQKLPGEDGQDDENGYHLTEL</sequence>
<accession>A0AC34QQ10</accession>
<protein>
    <submittedName>
        <fullName evidence="2">Uncharacterized protein</fullName>
    </submittedName>
</protein>
<reference evidence="2" key="1">
    <citation type="submission" date="2022-11" db="UniProtKB">
        <authorList>
            <consortium name="WormBaseParasite"/>
        </authorList>
    </citation>
    <scope>IDENTIFICATION</scope>
</reference>
<dbReference type="WBParaSite" id="JU765_v2.g18123.t1">
    <property type="protein sequence ID" value="JU765_v2.g18123.t1"/>
    <property type="gene ID" value="JU765_v2.g18123"/>
</dbReference>
<organism evidence="1 2">
    <name type="scientific">Panagrolaimus sp. JU765</name>
    <dbReference type="NCBI Taxonomy" id="591449"/>
    <lineage>
        <taxon>Eukaryota</taxon>
        <taxon>Metazoa</taxon>
        <taxon>Ecdysozoa</taxon>
        <taxon>Nematoda</taxon>
        <taxon>Chromadorea</taxon>
        <taxon>Rhabditida</taxon>
        <taxon>Tylenchina</taxon>
        <taxon>Panagrolaimomorpha</taxon>
        <taxon>Panagrolaimoidea</taxon>
        <taxon>Panagrolaimidae</taxon>
        <taxon>Panagrolaimus</taxon>
    </lineage>
</organism>
<evidence type="ECO:0000313" key="2">
    <source>
        <dbReference type="WBParaSite" id="JU765_v2.g18123.t1"/>
    </source>
</evidence>